<dbReference type="AlphaFoldDB" id="A0A1H1TTR9"/>
<dbReference type="Proteomes" id="UP000199103">
    <property type="component" value="Chromosome I"/>
</dbReference>
<proteinExistence type="predicted"/>
<evidence type="ECO:0000313" key="2">
    <source>
        <dbReference type="Proteomes" id="UP000199103"/>
    </source>
</evidence>
<keyword evidence="2" id="KW-1185">Reference proteome</keyword>
<protein>
    <submittedName>
        <fullName evidence="1">Uncharacterized protein</fullName>
    </submittedName>
</protein>
<sequence>MRSVPDRDSVRERLLALLSGRMSREEVADWANPWVTADDPSIEDSVVWEALKELAGADLKVSPSAYLHGEDDFHAWLDAIETANASE</sequence>
<dbReference type="STRING" id="630515.SAMN04489812_2509"/>
<evidence type="ECO:0000313" key="1">
    <source>
        <dbReference type="EMBL" id="SDS63326.1"/>
    </source>
</evidence>
<organism evidence="1 2">
    <name type="scientific">Microlunatus soli</name>
    <dbReference type="NCBI Taxonomy" id="630515"/>
    <lineage>
        <taxon>Bacteria</taxon>
        <taxon>Bacillati</taxon>
        <taxon>Actinomycetota</taxon>
        <taxon>Actinomycetes</taxon>
        <taxon>Propionibacteriales</taxon>
        <taxon>Propionibacteriaceae</taxon>
        <taxon>Microlunatus</taxon>
    </lineage>
</organism>
<dbReference type="EMBL" id="LT629772">
    <property type="protein sequence ID" value="SDS63326.1"/>
    <property type="molecule type" value="Genomic_DNA"/>
</dbReference>
<accession>A0A1H1TTR9</accession>
<gene>
    <name evidence="1" type="ORF">SAMN04489812_2509</name>
</gene>
<reference evidence="1 2" key="1">
    <citation type="submission" date="2016-10" db="EMBL/GenBank/DDBJ databases">
        <authorList>
            <person name="de Groot N.N."/>
        </authorList>
    </citation>
    <scope>NUCLEOTIDE SEQUENCE [LARGE SCALE GENOMIC DNA]</scope>
    <source>
        <strain evidence="1 2">DSM 21800</strain>
    </source>
</reference>
<name>A0A1H1TTR9_9ACTN</name>